<dbReference type="STRING" id="158441.A0A226E8W8"/>
<protein>
    <recommendedName>
        <fullName evidence="5">U3 small nucleolar RNA-associated protein 11</fullName>
        <shortName evidence="5">U3 snoRNA-associated protein 11</shortName>
    </recommendedName>
</protein>
<keyword evidence="3 5" id="KW-0698">rRNA processing</keyword>
<dbReference type="EMBL" id="LNIX01000006">
    <property type="protein sequence ID" value="OXA53076.1"/>
    <property type="molecule type" value="Genomic_DNA"/>
</dbReference>
<feature type="compositionally biased region" description="Basic and acidic residues" evidence="7">
    <location>
        <begin position="28"/>
        <end position="39"/>
    </location>
</feature>
<evidence type="ECO:0000256" key="2">
    <source>
        <dbReference type="ARBA" id="ARBA00008105"/>
    </source>
</evidence>
<keyword evidence="6" id="KW-0175">Coiled coil</keyword>
<sequence length="251" mass="29839">MSSFKNASKSFQKSHKERHQPNARQHLGHLEKKKDYKERADDYNAKKIQLQYLQKKALDRNPDEFYYHMINAEVKDGIHLDKAKTVELTDEQIKLMQTQDKRYIAARHVMETRKVARLNETLQRLEEAPSNKHTFFVDDEKELKRFNLAKRLDTPASLLSRRYNRPRTADLTKTLLNVKDPATIEACSKLRGKGYKELQRRMERQQKLITLEKKMEIKKTLQNKKRTVKERIAPETKDAAPIYLFKQERCK</sequence>
<evidence type="ECO:0000256" key="4">
    <source>
        <dbReference type="ARBA" id="ARBA00023242"/>
    </source>
</evidence>
<accession>A0A226E8W8</accession>
<comment type="caution">
    <text evidence="8">The sequence shown here is derived from an EMBL/GenBank/DDBJ whole genome shotgun (WGS) entry which is preliminary data.</text>
</comment>
<evidence type="ECO:0000256" key="6">
    <source>
        <dbReference type="SAM" id="Coils"/>
    </source>
</evidence>
<comment type="subcellular location">
    <subcellularLocation>
        <location evidence="1 5">Nucleus</location>
        <location evidence="1 5">Nucleolus</location>
    </subcellularLocation>
</comment>
<organism evidence="8 9">
    <name type="scientific">Folsomia candida</name>
    <name type="common">Springtail</name>
    <dbReference type="NCBI Taxonomy" id="158441"/>
    <lineage>
        <taxon>Eukaryota</taxon>
        <taxon>Metazoa</taxon>
        <taxon>Ecdysozoa</taxon>
        <taxon>Arthropoda</taxon>
        <taxon>Hexapoda</taxon>
        <taxon>Collembola</taxon>
        <taxon>Entomobryomorpha</taxon>
        <taxon>Isotomoidea</taxon>
        <taxon>Isotomidae</taxon>
        <taxon>Proisotominae</taxon>
        <taxon>Folsomia</taxon>
    </lineage>
</organism>
<feature type="compositionally biased region" description="Polar residues" evidence="7">
    <location>
        <begin position="1"/>
        <end position="11"/>
    </location>
</feature>
<dbReference type="InterPro" id="IPR007144">
    <property type="entry name" value="SSU_processome_Utp11"/>
</dbReference>
<gene>
    <name evidence="8" type="ORF">Fcan01_12044</name>
</gene>
<evidence type="ECO:0000313" key="8">
    <source>
        <dbReference type="EMBL" id="OXA53076.1"/>
    </source>
</evidence>
<name>A0A226E8W8_FOLCA</name>
<keyword evidence="4 5" id="KW-0539">Nucleus</keyword>
<dbReference type="AlphaFoldDB" id="A0A226E8W8"/>
<feature type="region of interest" description="Disordered" evidence="7">
    <location>
        <begin position="1"/>
        <end position="39"/>
    </location>
</feature>
<keyword evidence="9" id="KW-1185">Reference proteome</keyword>
<comment type="similarity">
    <text evidence="2 5">Belongs to the UTP11 family.</text>
</comment>
<evidence type="ECO:0000313" key="9">
    <source>
        <dbReference type="Proteomes" id="UP000198287"/>
    </source>
</evidence>
<dbReference type="PIRSF" id="PIRSF015952">
    <property type="entry name" value="U3snoRNP11"/>
    <property type="match status" value="1"/>
</dbReference>
<evidence type="ECO:0000256" key="3">
    <source>
        <dbReference type="ARBA" id="ARBA00022552"/>
    </source>
</evidence>
<dbReference type="Proteomes" id="UP000198287">
    <property type="component" value="Unassembled WGS sequence"/>
</dbReference>
<dbReference type="Pfam" id="PF03998">
    <property type="entry name" value="Utp11"/>
    <property type="match status" value="1"/>
</dbReference>
<proteinExistence type="inferred from homology"/>
<comment type="subunit">
    <text evidence="5">Component of the ribosomal small subunit (SSU) processome.</text>
</comment>
<feature type="coiled-coil region" evidence="6">
    <location>
        <begin position="195"/>
        <end position="231"/>
    </location>
</feature>
<dbReference type="GO" id="GO:0006364">
    <property type="term" value="P:rRNA processing"/>
    <property type="evidence" value="ECO:0007669"/>
    <property type="project" value="UniProtKB-UniRule"/>
</dbReference>
<dbReference type="OMA" id="DLKYVVM"/>
<comment type="function">
    <text evidence="5">Involved in nucleolar processing of pre-18S ribosomal RNA.</text>
</comment>
<evidence type="ECO:0000256" key="1">
    <source>
        <dbReference type="ARBA" id="ARBA00004604"/>
    </source>
</evidence>
<dbReference type="GO" id="GO:0032040">
    <property type="term" value="C:small-subunit processome"/>
    <property type="evidence" value="ECO:0007669"/>
    <property type="project" value="UniProtKB-UniRule"/>
</dbReference>
<dbReference type="PANTHER" id="PTHR12838">
    <property type="entry name" value="U3 SMALL NUCLEOLAR RNA-ASSOCIATED PROTEIN 11"/>
    <property type="match status" value="1"/>
</dbReference>
<reference evidence="8 9" key="1">
    <citation type="submission" date="2015-12" db="EMBL/GenBank/DDBJ databases">
        <title>The genome of Folsomia candida.</title>
        <authorList>
            <person name="Faddeeva A."/>
            <person name="Derks M.F."/>
            <person name="Anvar Y."/>
            <person name="Smit S."/>
            <person name="Van Straalen N."/>
            <person name="Roelofs D."/>
        </authorList>
    </citation>
    <scope>NUCLEOTIDE SEQUENCE [LARGE SCALE GENOMIC DNA]</scope>
    <source>
        <strain evidence="8 9">VU population</strain>
        <tissue evidence="8">Whole body</tissue>
    </source>
</reference>
<evidence type="ECO:0000256" key="7">
    <source>
        <dbReference type="SAM" id="MobiDB-lite"/>
    </source>
</evidence>
<dbReference type="PANTHER" id="PTHR12838:SF0">
    <property type="entry name" value="U3 SMALL NUCLEOLAR RNA-ASSOCIATED PROTEIN 11-RELATED"/>
    <property type="match status" value="1"/>
</dbReference>
<dbReference type="OrthoDB" id="29058at2759"/>
<evidence type="ECO:0000256" key="5">
    <source>
        <dbReference type="PIRNR" id="PIRNR015952"/>
    </source>
</evidence>